<dbReference type="InterPro" id="IPR029063">
    <property type="entry name" value="SAM-dependent_MTases_sf"/>
</dbReference>
<dbReference type="CDD" id="cd02440">
    <property type="entry name" value="AdoMet_MTases"/>
    <property type="match status" value="1"/>
</dbReference>
<evidence type="ECO:0000313" key="2">
    <source>
        <dbReference type="Proteomes" id="UP000199245"/>
    </source>
</evidence>
<dbReference type="RefSeq" id="WP_233442920.1">
    <property type="nucleotide sequence ID" value="NZ_FMZW01000010.1"/>
</dbReference>
<dbReference type="GO" id="GO:0032259">
    <property type="term" value="P:methylation"/>
    <property type="evidence" value="ECO:0007669"/>
    <property type="project" value="UniProtKB-KW"/>
</dbReference>
<keyword evidence="1" id="KW-0808">Transferase</keyword>
<dbReference type="Proteomes" id="UP000199245">
    <property type="component" value="Unassembled WGS sequence"/>
</dbReference>
<gene>
    <name evidence="1" type="ORF">SAMN05216337_1010149</name>
</gene>
<dbReference type="AlphaFoldDB" id="A0A1G6U994"/>
<protein>
    <submittedName>
        <fullName evidence="1">Methyltransferase domain-containing protein</fullName>
    </submittedName>
</protein>
<accession>A0A1G6U994</accession>
<dbReference type="EMBL" id="FMZW01000010">
    <property type="protein sequence ID" value="SDD37276.1"/>
    <property type="molecule type" value="Genomic_DNA"/>
</dbReference>
<evidence type="ECO:0000313" key="1">
    <source>
        <dbReference type="EMBL" id="SDD37276.1"/>
    </source>
</evidence>
<proteinExistence type="predicted"/>
<organism evidence="1 2">
    <name type="scientific">Bradyrhizobium brasilense</name>
    <dbReference type="NCBI Taxonomy" id="1419277"/>
    <lineage>
        <taxon>Bacteria</taxon>
        <taxon>Pseudomonadati</taxon>
        <taxon>Pseudomonadota</taxon>
        <taxon>Alphaproteobacteria</taxon>
        <taxon>Hyphomicrobiales</taxon>
        <taxon>Nitrobacteraceae</taxon>
        <taxon>Bradyrhizobium</taxon>
    </lineage>
</organism>
<dbReference type="Gene3D" id="3.40.50.150">
    <property type="entry name" value="Vaccinia Virus protein VP39"/>
    <property type="match status" value="1"/>
</dbReference>
<dbReference type="Pfam" id="PF13489">
    <property type="entry name" value="Methyltransf_23"/>
    <property type="match status" value="1"/>
</dbReference>
<dbReference type="GO" id="GO:0008168">
    <property type="term" value="F:methyltransferase activity"/>
    <property type="evidence" value="ECO:0007669"/>
    <property type="project" value="UniProtKB-KW"/>
</dbReference>
<sequence>MNGKAKIDDRSGALMTKDTPSPACPIKGCTDASWYADAYDIEYYTSDRTYSFYKCQRCGVLFIVPMLSDRLGEIYPKNYYSYAPQEKSVTSRQRSPDRRLLKLLSSIPGDRLSVLEIGGGSGWMLDQIKFCSPRVSFTQCIDLDEGAQAHAITRGHAYHLGPIEQFKTDERFDLILALGVIEHVADPALVLHCIEGLLKSHGRALIMTPNFDTLDARLFRHCSWGGYHTPRHFVLFNRQSFTDLAKQSGLSVLSFSYTRAPAYWTLPVLDALRRWGLIEISAHRSAYDHPLYPFLRASFAALEFVRAPFARLSYMVFTLGRP</sequence>
<keyword evidence="1" id="KW-0489">Methyltransferase</keyword>
<dbReference type="SUPFAM" id="SSF53335">
    <property type="entry name" value="S-adenosyl-L-methionine-dependent methyltransferases"/>
    <property type="match status" value="1"/>
</dbReference>
<reference evidence="1 2" key="1">
    <citation type="submission" date="2016-10" db="EMBL/GenBank/DDBJ databases">
        <authorList>
            <person name="de Groot N.N."/>
        </authorList>
    </citation>
    <scope>NUCLEOTIDE SEQUENCE [LARGE SCALE GENOMIC DNA]</scope>
    <source>
        <strain evidence="1 2">R5</strain>
    </source>
</reference>
<name>A0A1G6U994_9BRAD</name>